<reference evidence="9 11" key="1">
    <citation type="submission" date="2014-01" db="EMBL/GenBank/DDBJ databases">
        <title>Full genme sequencing of cellulolytic bacterium Gynuella sunshinyii YC6258T gen. nov., sp. nov.</title>
        <authorList>
            <person name="Khan H."/>
            <person name="Chung E.J."/>
            <person name="Chung Y.R."/>
        </authorList>
    </citation>
    <scope>NUCLEOTIDE SEQUENCE [LARGE SCALE GENOMIC DNA]</scope>
    <source>
        <strain evidence="9 11">YC6258</strain>
    </source>
</reference>
<evidence type="ECO:0000256" key="1">
    <source>
        <dbReference type="ARBA" id="ARBA00001971"/>
    </source>
</evidence>
<dbReference type="HOGENOM" id="CLU_033716_0_2_6"/>
<evidence type="ECO:0000313" key="9">
    <source>
        <dbReference type="EMBL" id="AJQ95105.1"/>
    </source>
</evidence>
<dbReference type="RefSeq" id="WP_044617477.1">
    <property type="nucleotide sequence ID" value="NZ_CP007142.1"/>
</dbReference>
<dbReference type="InterPro" id="IPR002397">
    <property type="entry name" value="Cyt_P450_B"/>
</dbReference>
<reference evidence="10" key="2">
    <citation type="journal article" date="2019" name="Nat. Chem. Biol.">
        <title>Automated structure prediction of trans-acyltransferase polyketide synthase products.</title>
        <authorList>
            <person name="Helfrich E.J.N."/>
            <person name="Ueoka R."/>
            <person name="Dolev A."/>
            <person name="Rust M."/>
            <person name="Meoded R.A."/>
            <person name="Bhushan A."/>
            <person name="Califano G."/>
            <person name="Costa R."/>
            <person name="Gugger M."/>
            <person name="Steinbeck C."/>
            <person name="Moreno P."/>
            <person name="Piel J."/>
        </authorList>
    </citation>
    <scope>NUCLEOTIDE SEQUENCE</scope>
    <source>
        <strain evidence="10">YC6258</strain>
    </source>
</reference>
<dbReference type="CDD" id="cd20625">
    <property type="entry name" value="CYP164-like"/>
    <property type="match status" value="1"/>
</dbReference>
<dbReference type="GO" id="GO:0016705">
    <property type="term" value="F:oxidoreductase activity, acting on paired donors, with incorporation or reduction of molecular oxygen"/>
    <property type="evidence" value="ECO:0007669"/>
    <property type="project" value="InterPro"/>
</dbReference>
<evidence type="ECO:0000256" key="8">
    <source>
        <dbReference type="RuleBase" id="RU000461"/>
    </source>
</evidence>
<gene>
    <name evidence="9" type="ORF">YC6258_03069</name>
</gene>
<evidence type="ECO:0000256" key="6">
    <source>
        <dbReference type="ARBA" id="ARBA00023004"/>
    </source>
</evidence>
<evidence type="ECO:0000256" key="5">
    <source>
        <dbReference type="ARBA" id="ARBA00023002"/>
    </source>
</evidence>
<dbReference type="PROSITE" id="PS00086">
    <property type="entry name" value="CYTOCHROME_P450"/>
    <property type="match status" value="1"/>
</dbReference>
<proteinExistence type="inferred from homology"/>
<dbReference type="Gene3D" id="1.10.630.10">
    <property type="entry name" value="Cytochrome P450"/>
    <property type="match status" value="1"/>
</dbReference>
<comment type="similarity">
    <text evidence="2 8">Belongs to the cytochrome P450 family.</text>
</comment>
<comment type="cofactor">
    <cofactor evidence="1">
        <name>heme</name>
        <dbReference type="ChEBI" id="CHEBI:30413"/>
    </cofactor>
</comment>
<dbReference type="SUPFAM" id="SSF48264">
    <property type="entry name" value="Cytochrome P450"/>
    <property type="match status" value="1"/>
</dbReference>
<dbReference type="InterPro" id="IPR036396">
    <property type="entry name" value="Cyt_P450_sf"/>
</dbReference>
<dbReference type="KEGG" id="gsn:YC6258_03069"/>
<keyword evidence="3 8" id="KW-0349">Heme</keyword>
<dbReference type="STRING" id="1445510.YC6258_03069"/>
<dbReference type="PANTHER" id="PTHR46696">
    <property type="entry name" value="P450, PUTATIVE (EUROFUNG)-RELATED"/>
    <property type="match status" value="1"/>
</dbReference>
<dbReference type="InterPro" id="IPR017972">
    <property type="entry name" value="Cyt_P450_CS"/>
</dbReference>
<dbReference type="OrthoDB" id="4258484at2"/>
<keyword evidence="11" id="KW-1185">Reference proteome</keyword>
<dbReference type="EMBL" id="CP007142">
    <property type="protein sequence ID" value="AJQ95105.1"/>
    <property type="molecule type" value="Genomic_DNA"/>
</dbReference>
<keyword evidence="6 8" id="KW-0408">Iron</keyword>
<evidence type="ECO:0000256" key="4">
    <source>
        <dbReference type="ARBA" id="ARBA00022723"/>
    </source>
</evidence>
<keyword evidence="4 8" id="KW-0479">Metal-binding</keyword>
<dbReference type="GO" id="GO:0004497">
    <property type="term" value="F:monooxygenase activity"/>
    <property type="evidence" value="ECO:0007669"/>
    <property type="project" value="UniProtKB-KW"/>
</dbReference>
<accession>A0A0C5V6N7</accession>
<dbReference type="Proteomes" id="UP000032266">
    <property type="component" value="Chromosome"/>
</dbReference>
<evidence type="ECO:0000256" key="2">
    <source>
        <dbReference type="ARBA" id="ARBA00010617"/>
    </source>
</evidence>
<dbReference type="EMBL" id="BK010667">
    <property type="protein sequence ID" value="DAC80080.1"/>
    <property type="molecule type" value="Genomic_DNA"/>
</dbReference>
<name>A0A0C5V6N7_9GAMM</name>
<evidence type="ECO:0000313" key="11">
    <source>
        <dbReference type="Proteomes" id="UP000032266"/>
    </source>
</evidence>
<evidence type="ECO:0000256" key="3">
    <source>
        <dbReference type="ARBA" id="ARBA00022617"/>
    </source>
</evidence>
<sequence>MTKKTSNSDITYNGKPLQGLALSSEDEVFRENTDEVLDYIRKTVPVLEDGEFKRWFISDHAVADGVLKDRENFRRDWEENAAEGTWGKDVAPMIGKWGMFDIDGPEHKRVRAPVSRMFTPGKLKLLIPKIEEAIDREIEHIRNKEEFDFISEFAVPMSTNFMAALLGIEARDLVEFKQYAEDLTQVFIERESENVIEKAGAAKEGLEAFFHKVVAEKRENPKEDLISLLTEEEKNPITDKDIVDNCVLMVIAGKVTTTDLLGNGLVAFLQHPEQLKEVQENPELYDAAIEEILRYDSPATEIPRYNRNACQLKDVHLEQGQTLAISLAGANHDPEVYSCPHQFNIHRDEPAHLSFGGGAHYCVGAPLARIESKIAFKRFFDEFPNAKLVDEKPKRKAIGGFGGYREIFVKIN</sequence>
<keyword evidence="5 8" id="KW-0560">Oxidoreductase</keyword>
<organism evidence="9 11">
    <name type="scientific">Gynuella sunshinyii YC6258</name>
    <dbReference type="NCBI Taxonomy" id="1445510"/>
    <lineage>
        <taxon>Bacteria</taxon>
        <taxon>Pseudomonadati</taxon>
        <taxon>Pseudomonadota</taxon>
        <taxon>Gammaproteobacteria</taxon>
        <taxon>Oceanospirillales</taxon>
        <taxon>Saccharospirillaceae</taxon>
        <taxon>Gynuella</taxon>
    </lineage>
</organism>
<protein>
    <submittedName>
        <fullName evidence="9">Cytochrome P450</fullName>
    </submittedName>
</protein>
<dbReference type="PRINTS" id="PR00359">
    <property type="entry name" value="BP450"/>
</dbReference>
<dbReference type="InterPro" id="IPR001128">
    <property type="entry name" value="Cyt_P450"/>
</dbReference>
<keyword evidence="7 8" id="KW-0503">Monooxygenase</keyword>
<evidence type="ECO:0000256" key="7">
    <source>
        <dbReference type="ARBA" id="ARBA00023033"/>
    </source>
</evidence>
<evidence type="ECO:0000313" key="10">
    <source>
        <dbReference type="EMBL" id="DAC80080.1"/>
    </source>
</evidence>
<dbReference type="PANTHER" id="PTHR46696:SF1">
    <property type="entry name" value="CYTOCHROME P450 YJIB-RELATED"/>
    <property type="match status" value="1"/>
</dbReference>
<dbReference type="GO" id="GO:0020037">
    <property type="term" value="F:heme binding"/>
    <property type="evidence" value="ECO:0007669"/>
    <property type="project" value="InterPro"/>
</dbReference>
<dbReference type="FunFam" id="1.10.630.10:FF:000018">
    <property type="entry name" value="Cytochrome P450 monooxygenase"/>
    <property type="match status" value="1"/>
</dbReference>
<dbReference type="GO" id="GO:0005506">
    <property type="term" value="F:iron ion binding"/>
    <property type="evidence" value="ECO:0007669"/>
    <property type="project" value="InterPro"/>
</dbReference>
<dbReference type="AlphaFoldDB" id="A0A0C5V6N7"/>
<dbReference type="Pfam" id="PF00067">
    <property type="entry name" value="p450"/>
    <property type="match status" value="1"/>
</dbReference>